<reference evidence="1 2" key="1">
    <citation type="journal article" date="2018" name="Plant J.">
        <title>Genome sequences of Chlorella sorokiniana UTEX 1602 and Micractinium conductrix SAG 241.80: implications to maltose excretion by a green alga.</title>
        <authorList>
            <person name="Arriola M.B."/>
            <person name="Velmurugan N."/>
            <person name="Zhang Y."/>
            <person name="Plunkett M.H."/>
            <person name="Hondzo H."/>
            <person name="Barney B.M."/>
        </authorList>
    </citation>
    <scope>NUCLEOTIDE SEQUENCE [LARGE SCALE GENOMIC DNA]</scope>
    <source>
        <strain evidence="2">UTEX 1602</strain>
    </source>
</reference>
<dbReference type="AlphaFoldDB" id="A0A2P6TL38"/>
<protein>
    <submittedName>
        <fullName evidence="1">Uncharacterized protein</fullName>
    </submittedName>
</protein>
<dbReference type="EMBL" id="LHPG02000012">
    <property type="protein sequence ID" value="PRW45003.1"/>
    <property type="molecule type" value="Genomic_DNA"/>
</dbReference>
<comment type="caution">
    <text evidence="1">The sequence shown here is derived from an EMBL/GenBank/DDBJ whole genome shotgun (WGS) entry which is preliminary data.</text>
</comment>
<keyword evidence="2" id="KW-1185">Reference proteome</keyword>
<evidence type="ECO:0000313" key="1">
    <source>
        <dbReference type="EMBL" id="PRW45003.1"/>
    </source>
</evidence>
<organism evidence="1 2">
    <name type="scientific">Chlorella sorokiniana</name>
    <name type="common">Freshwater green alga</name>
    <dbReference type="NCBI Taxonomy" id="3076"/>
    <lineage>
        <taxon>Eukaryota</taxon>
        <taxon>Viridiplantae</taxon>
        <taxon>Chlorophyta</taxon>
        <taxon>core chlorophytes</taxon>
        <taxon>Trebouxiophyceae</taxon>
        <taxon>Chlorellales</taxon>
        <taxon>Chlorellaceae</taxon>
        <taxon>Chlorella clade</taxon>
        <taxon>Chlorella</taxon>
    </lineage>
</organism>
<evidence type="ECO:0000313" key="2">
    <source>
        <dbReference type="Proteomes" id="UP000239899"/>
    </source>
</evidence>
<name>A0A2P6TL38_CHLSO</name>
<gene>
    <name evidence="1" type="ORF">C2E21_6124</name>
</gene>
<dbReference type="Proteomes" id="UP000239899">
    <property type="component" value="Unassembled WGS sequence"/>
</dbReference>
<proteinExistence type="predicted"/>
<accession>A0A2P6TL38</accession>
<sequence>MAGDGVSQPGVALRLRCCHRQECQPQRRQQECRGCSWAATASRAMRHLFHRTQRLSAG</sequence>